<dbReference type="RefSeq" id="WP_194096448.1">
    <property type="nucleotide sequence ID" value="NZ_JADFTZ010000005.1"/>
</dbReference>
<name>A0ABR9WTU4_9FLAO</name>
<evidence type="ECO:0000313" key="1">
    <source>
        <dbReference type="EMBL" id="MBE9577071.1"/>
    </source>
</evidence>
<protein>
    <recommendedName>
        <fullName evidence="3">Lipoprotein</fullName>
    </recommendedName>
</protein>
<comment type="caution">
    <text evidence="1">The sequence shown here is derived from an EMBL/GenBank/DDBJ whole genome shotgun (WGS) entry which is preliminary data.</text>
</comment>
<proteinExistence type="predicted"/>
<keyword evidence="2" id="KW-1185">Reference proteome</keyword>
<accession>A0ABR9WTU4</accession>
<dbReference type="EMBL" id="JADFTZ010000005">
    <property type="protein sequence ID" value="MBE9577071.1"/>
    <property type="molecule type" value="Genomic_DNA"/>
</dbReference>
<evidence type="ECO:0008006" key="3">
    <source>
        <dbReference type="Google" id="ProtNLM"/>
    </source>
</evidence>
<reference evidence="1 2" key="1">
    <citation type="submission" date="2020-10" db="EMBL/GenBank/DDBJ databases">
        <title>The genome sequence of Flavobacterium aquaticum 1Y8A.</title>
        <authorList>
            <person name="Liu Y."/>
        </authorList>
    </citation>
    <scope>NUCLEOTIDE SEQUENCE [LARGE SCALE GENOMIC DNA]</scope>
    <source>
        <strain evidence="1 2">1Y8A</strain>
    </source>
</reference>
<organism evidence="1 2">
    <name type="scientific">Flavobacterium proteolyticum</name>
    <dbReference type="NCBI Taxonomy" id="2911683"/>
    <lineage>
        <taxon>Bacteria</taxon>
        <taxon>Pseudomonadati</taxon>
        <taxon>Bacteroidota</taxon>
        <taxon>Flavobacteriia</taxon>
        <taxon>Flavobacteriales</taxon>
        <taxon>Flavobacteriaceae</taxon>
        <taxon>Flavobacterium</taxon>
    </lineage>
</organism>
<dbReference type="Proteomes" id="UP000656274">
    <property type="component" value="Unassembled WGS sequence"/>
</dbReference>
<sequence>MKKLIIFIIIILNNSCTSVKDFSGLYGKCEKRYLACTQLLLNKNQTFEYFVFYDVGGGHIKKGNWEKLNDSVIKLNTYDQPKNPKTYYNGKILKENSDKIHIKIRDIDFPFEGMYVSINGNNGKETDENGIVIFEKTQPRFVTYSFLGIKDSIIIDNPKFNDIEIVIRDFDSPYLTDEKIIIKKNKVKIPLGNLTFREFELKKINMRKKQW</sequence>
<gene>
    <name evidence="1" type="ORF">IM755_10160</name>
</gene>
<evidence type="ECO:0000313" key="2">
    <source>
        <dbReference type="Proteomes" id="UP000656274"/>
    </source>
</evidence>